<name>A0ACC2KYP7_PERAE</name>
<comment type="caution">
    <text evidence="1">The sequence shown here is derived from an EMBL/GenBank/DDBJ whole genome shotgun (WGS) entry which is preliminary data.</text>
</comment>
<evidence type="ECO:0000313" key="1">
    <source>
        <dbReference type="EMBL" id="KAJ8626396.1"/>
    </source>
</evidence>
<dbReference type="EMBL" id="CM056814">
    <property type="protein sequence ID" value="KAJ8626396.1"/>
    <property type="molecule type" value="Genomic_DNA"/>
</dbReference>
<accession>A0ACC2KYP7</accession>
<proteinExistence type="predicted"/>
<protein>
    <submittedName>
        <fullName evidence="1">Uncharacterized protein</fullName>
    </submittedName>
</protein>
<reference evidence="1 2" key="1">
    <citation type="journal article" date="2022" name="Hortic Res">
        <title>A haplotype resolved chromosomal level avocado genome allows analysis of novel avocado genes.</title>
        <authorList>
            <person name="Nath O."/>
            <person name="Fletcher S.J."/>
            <person name="Hayward A."/>
            <person name="Shaw L.M."/>
            <person name="Masouleh A.K."/>
            <person name="Furtado A."/>
            <person name="Henry R.J."/>
            <person name="Mitter N."/>
        </authorList>
    </citation>
    <scope>NUCLEOTIDE SEQUENCE [LARGE SCALE GENOMIC DNA]</scope>
    <source>
        <strain evidence="2">cv. Hass</strain>
    </source>
</reference>
<keyword evidence="2" id="KW-1185">Reference proteome</keyword>
<dbReference type="Proteomes" id="UP001234297">
    <property type="component" value="Chromosome 6"/>
</dbReference>
<sequence>MRIMMSTTLSIGKEYHIITKGISSANPVFALRNSSSLSSTFRPEPDNFPVEQVVLTVLVTDDPNLPVEEAGGRQWPLQKVPLATTIAAAIGGRKNPVKTLP</sequence>
<gene>
    <name evidence="1" type="ORF">MRB53_019703</name>
</gene>
<evidence type="ECO:0000313" key="2">
    <source>
        <dbReference type="Proteomes" id="UP001234297"/>
    </source>
</evidence>
<organism evidence="1 2">
    <name type="scientific">Persea americana</name>
    <name type="common">Avocado</name>
    <dbReference type="NCBI Taxonomy" id="3435"/>
    <lineage>
        <taxon>Eukaryota</taxon>
        <taxon>Viridiplantae</taxon>
        <taxon>Streptophyta</taxon>
        <taxon>Embryophyta</taxon>
        <taxon>Tracheophyta</taxon>
        <taxon>Spermatophyta</taxon>
        <taxon>Magnoliopsida</taxon>
        <taxon>Magnoliidae</taxon>
        <taxon>Laurales</taxon>
        <taxon>Lauraceae</taxon>
        <taxon>Persea</taxon>
    </lineage>
</organism>